<comment type="similarity">
    <text evidence="2">Belongs to the IucA/IucC family.</text>
</comment>
<evidence type="ECO:0000256" key="1">
    <source>
        <dbReference type="ARBA" id="ARBA00004924"/>
    </source>
</evidence>
<feature type="region of interest" description="Disordered" evidence="3">
    <location>
        <begin position="1"/>
        <end position="26"/>
    </location>
</feature>
<dbReference type="InterPro" id="IPR022770">
    <property type="entry name" value="IucA/IucC-like_C"/>
</dbReference>
<name>A0A2T0TRF1_9MICO</name>
<dbReference type="AlphaFoldDB" id="A0A2T0TRF1"/>
<dbReference type="OrthoDB" id="495728at2"/>
<evidence type="ECO:0000259" key="4">
    <source>
        <dbReference type="Pfam" id="PF04183"/>
    </source>
</evidence>
<keyword evidence="7" id="KW-1185">Reference proteome</keyword>
<dbReference type="Proteomes" id="UP000237822">
    <property type="component" value="Unassembled WGS sequence"/>
</dbReference>
<protein>
    <submittedName>
        <fullName evidence="6">Siderophore synthetase component</fullName>
    </submittedName>
</protein>
<organism evidence="6 7">
    <name type="scientific">Knoellia remsis</name>
    <dbReference type="NCBI Taxonomy" id="407159"/>
    <lineage>
        <taxon>Bacteria</taxon>
        <taxon>Bacillati</taxon>
        <taxon>Actinomycetota</taxon>
        <taxon>Actinomycetes</taxon>
        <taxon>Micrococcales</taxon>
        <taxon>Intrasporangiaceae</taxon>
        <taxon>Knoellia</taxon>
    </lineage>
</organism>
<reference evidence="6 7" key="1">
    <citation type="submission" date="2018-03" db="EMBL/GenBank/DDBJ databases">
        <title>Genomic Encyclopedia of Archaeal and Bacterial Type Strains, Phase II (KMG-II): from individual species to whole genera.</title>
        <authorList>
            <person name="Goeker M."/>
        </authorList>
    </citation>
    <scope>NUCLEOTIDE SEQUENCE [LARGE SCALE GENOMIC DNA]</scope>
    <source>
        <strain evidence="6 7">ATCC BAA-1496</strain>
    </source>
</reference>
<dbReference type="EMBL" id="PVTI01000052">
    <property type="protein sequence ID" value="PRY48294.1"/>
    <property type="molecule type" value="Genomic_DNA"/>
</dbReference>
<dbReference type="Gene3D" id="1.10.510.40">
    <property type="match status" value="1"/>
</dbReference>
<dbReference type="InterPro" id="IPR037455">
    <property type="entry name" value="LucA/IucC-like"/>
</dbReference>
<dbReference type="GO" id="GO:0016881">
    <property type="term" value="F:acid-amino acid ligase activity"/>
    <property type="evidence" value="ECO:0007669"/>
    <property type="project" value="UniProtKB-ARBA"/>
</dbReference>
<feature type="domain" description="Aerobactin siderophore biosynthesis IucA/IucC-like C-terminal" evidence="5">
    <location>
        <begin position="441"/>
        <end position="597"/>
    </location>
</feature>
<evidence type="ECO:0000313" key="7">
    <source>
        <dbReference type="Proteomes" id="UP000237822"/>
    </source>
</evidence>
<dbReference type="RefSeq" id="WP_106299079.1">
    <property type="nucleotide sequence ID" value="NZ_PVTI01000052.1"/>
</dbReference>
<evidence type="ECO:0000259" key="5">
    <source>
        <dbReference type="Pfam" id="PF06276"/>
    </source>
</evidence>
<dbReference type="PANTHER" id="PTHR34384">
    <property type="entry name" value="L-2,3-DIAMINOPROPANOATE--CITRATE LIGASE"/>
    <property type="match status" value="1"/>
</dbReference>
<dbReference type="GO" id="GO:0019290">
    <property type="term" value="P:siderophore biosynthetic process"/>
    <property type="evidence" value="ECO:0007669"/>
    <property type="project" value="InterPro"/>
</dbReference>
<dbReference type="InterPro" id="IPR007310">
    <property type="entry name" value="Aerobactin_biosyn_IucA/IucC_N"/>
</dbReference>
<comment type="pathway">
    <text evidence="1">Siderophore biosynthesis.</text>
</comment>
<dbReference type="PANTHER" id="PTHR34384:SF6">
    <property type="entry name" value="STAPHYLOFERRIN B SYNTHASE"/>
    <property type="match status" value="1"/>
</dbReference>
<comment type="caution">
    <text evidence="6">The sequence shown here is derived from an EMBL/GenBank/DDBJ whole genome shotgun (WGS) entry which is preliminary data.</text>
</comment>
<gene>
    <name evidence="6" type="ORF">BCF74_1522</name>
</gene>
<accession>A0A2T0TRF1</accession>
<evidence type="ECO:0000256" key="3">
    <source>
        <dbReference type="SAM" id="MobiDB-lite"/>
    </source>
</evidence>
<proteinExistence type="inferred from homology"/>
<sequence>MTLTFSRSPARRPASRPDVPAVPPATVPAATVPTVTVPSHLRPEHWARATRWLVRKALAELSHERLLAPEPVGDGRYVVRTGDGTAYEFTARVLPLEHWLVDADSIVRTVDGQQRDLDALELFVELRDRLELGPNVLPLLLEEVSATLAAQAYRWSVPQPRSSELVGADLLTVEAAMREGHPCFVANSGRIGFDAAEYERYAPEAAPDVRLVWVAARRELATFASGAGMSEERLLAREFSADTLARFESVLVERGLGFADVHLLPVHPWQWDNRLTTTFAADLVRGDLVLLGHGDDVHRPQQSIRTFFNTSVPTRSYVKTALSVLNMGFLRGLSAAYMEVTPAINDHVAGIVRGDETLRRLGFDVLREHAAVGYRSPSYEVAAERGSPHLKMLAGLWRESPVSQLRDGETLATMASLLHVDESGRSFAAELVEASGLTAGEWLRRYLEAYLVPVTHCLVAHSLAFMPHGENVILVLRDGVVDRVLMKDIGEEVAIFGDGALPEAVERVRVRADAPTQALSVLTDVVDCFLRFLAAVLDEEGALDAEEFWGLAREVLQEYAESHPELAARWGELDLFAPEFDLCCLNRLQLRNNQQMLDLAEPTEGLVFAGPIANPLAEVPS</sequence>
<dbReference type="Pfam" id="PF04183">
    <property type="entry name" value="IucA_IucC"/>
    <property type="match status" value="1"/>
</dbReference>
<dbReference type="Gene3D" id="6.10.250.3370">
    <property type="match status" value="1"/>
</dbReference>
<evidence type="ECO:0000256" key="2">
    <source>
        <dbReference type="ARBA" id="ARBA00007832"/>
    </source>
</evidence>
<evidence type="ECO:0000313" key="6">
    <source>
        <dbReference type="EMBL" id="PRY48294.1"/>
    </source>
</evidence>
<dbReference type="Pfam" id="PF06276">
    <property type="entry name" value="FhuF"/>
    <property type="match status" value="1"/>
</dbReference>
<dbReference type="Gene3D" id="3.30.310.280">
    <property type="match status" value="1"/>
</dbReference>
<feature type="domain" description="Aerobactin siderophore biosynthesis IucA/IucC N-terminal" evidence="4">
    <location>
        <begin position="170"/>
        <end position="419"/>
    </location>
</feature>